<reference evidence="1 2" key="1">
    <citation type="journal article" date="2023" name="Plants (Basel)">
        <title>Bridging the Gap: Combining Genomics and Transcriptomics Approaches to Understand Stylosanthes scabra, an Orphan Legume from the Brazilian Caatinga.</title>
        <authorList>
            <person name="Ferreira-Neto J.R.C."/>
            <person name="da Silva M.D."/>
            <person name="Binneck E."/>
            <person name="de Melo N.F."/>
            <person name="da Silva R.H."/>
            <person name="de Melo A.L.T.M."/>
            <person name="Pandolfi V."/>
            <person name="Bustamante F.O."/>
            <person name="Brasileiro-Vidal A.C."/>
            <person name="Benko-Iseppon A.M."/>
        </authorList>
    </citation>
    <scope>NUCLEOTIDE SEQUENCE [LARGE SCALE GENOMIC DNA]</scope>
    <source>
        <tissue evidence="1">Leaves</tissue>
    </source>
</reference>
<dbReference type="InterPro" id="IPR016159">
    <property type="entry name" value="Cullin_repeat-like_dom_sf"/>
</dbReference>
<keyword evidence="2" id="KW-1185">Reference proteome</keyword>
<dbReference type="SUPFAM" id="SSF74788">
    <property type="entry name" value="Cullin repeat-like"/>
    <property type="match status" value="1"/>
</dbReference>
<protein>
    <submittedName>
        <fullName evidence="1">Uncharacterized protein</fullName>
    </submittedName>
</protein>
<gene>
    <name evidence="1" type="ORF">PIB30_057989</name>
</gene>
<dbReference type="Gene3D" id="1.20.1310.10">
    <property type="entry name" value="Cullin Repeats"/>
    <property type="match status" value="1"/>
</dbReference>
<organism evidence="1 2">
    <name type="scientific">Stylosanthes scabra</name>
    <dbReference type="NCBI Taxonomy" id="79078"/>
    <lineage>
        <taxon>Eukaryota</taxon>
        <taxon>Viridiplantae</taxon>
        <taxon>Streptophyta</taxon>
        <taxon>Embryophyta</taxon>
        <taxon>Tracheophyta</taxon>
        <taxon>Spermatophyta</taxon>
        <taxon>Magnoliopsida</taxon>
        <taxon>eudicotyledons</taxon>
        <taxon>Gunneridae</taxon>
        <taxon>Pentapetalae</taxon>
        <taxon>rosids</taxon>
        <taxon>fabids</taxon>
        <taxon>Fabales</taxon>
        <taxon>Fabaceae</taxon>
        <taxon>Papilionoideae</taxon>
        <taxon>50 kb inversion clade</taxon>
        <taxon>dalbergioids sensu lato</taxon>
        <taxon>Dalbergieae</taxon>
        <taxon>Pterocarpus clade</taxon>
        <taxon>Stylosanthes</taxon>
    </lineage>
</organism>
<proteinExistence type="predicted"/>
<evidence type="ECO:0000313" key="2">
    <source>
        <dbReference type="Proteomes" id="UP001341840"/>
    </source>
</evidence>
<comment type="caution">
    <text evidence="1">The sequence shown here is derived from an EMBL/GenBank/DDBJ whole genome shotgun (WGS) entry which is preliminary data.</text>
</comment>
<dbReference type="Proteomes" id="UP001341840">
    <property type="component" value="Unassembled WGS sequence"/>
</dbReference>
<dbReference type="EMBL" id="JASCZI010181724">
    <property type="protein sequence ID" value="MED6185527.1"/>
    <property type="molecule type" value="Genomic_DNA"/>
</dbReference>
<name>A0ABU6WI23_9FABA</name>
<sequence>MQPWRRIFNSIEQMCKAASVGQTSSAQLRGPLRNAYNMVLHKFGETLYSGLVATMTGHLKEIAKSVEAA</sequence>
<accession>A0ABU6WI23</accession>
<evidence type="ECO:0000313" key="1">
    <source>
        <dbReference type="EMBL" id="MED6185527.1"/>
    </source>
</evidence>